<dbReference type="Gene3D" id="3.40.30.10">
    <property type="entry name" value="Glutaredoxin"/>
    <property type="match status" value="2"/>
</dbReference>
<dbReference type="SFLD" id="SFLDS00019">
    <property type="entry name" value="Glutathione_Transferase_(cytos"/>
    <property type="match status" value="1"/>
</dbReference>
<evidence type="ECO:0000313" key="3">
    <source>
        <dbReference type="Proteomes" id="UP000067626"/>
    </source>
</evidence>
<protein>
    <submittedName>
        <fullName evidence="2">Glutathione S-transferase</fullName>
    </submittedName>
</protein>
<gene>
    <name evidence="2" type="primary">gst</name>
    <name evidence="2" type="ORF">CMC5_009560</name>
</gene>
<dbReference type="EMBL" id="CP012159">
    <property type="protein sequence ID" value="AKT36835.1"/>
    <property type="molecule type" value="Genomic_DNA"/>
</dbReference>
<dbReference type="GO" id="GO:0016740">
    <property type="term" value="F:transferase activity"/>
    <property type="evidence" value="ECO:0007669"/>
    <property type="project" value="UniProtKB-KW"/>
</dbReference>
<dbReference type="KEGG" id="ccro:CMC5_009560"/>
<dbReference type="InterPro" id="IPR004045">
    <property type="entry name" value="Glutathione_S-Trfase_N"/>
</dbReference>
<dbReference type="PANTHER" id="PTHR45288:SF2">
    <property type="entry name" value="THIOREDOXIN FAMILY PROTEIN"/>
    <property type="match status" value="1"/>
</dbReference>
<dbReference type="PATRIC" id="fig|52.7.peg.1025"/>
<keyword evidence="2" id="KW-0808">Transferase</keyword>
<evidence type="ECO:0000259" key="1">
    <source>
        <dbReference type="PROSITE" id="PS50404"/>
    </source>
</evidence>
<keyword evidence="3" id="KW-1185">Reference proteome</keyword>
<dbReference type="SFLD" id="SFLDG01181">
    <property type="entry name" value="SUF2"/>
    <property type="match status" value="1"/>
</dbReference>
<dbReference type="CDD" id="cd03041">
    <property type="entry name" value="GST_N_2GST_N"/>
    <property type="match status" value="2"/>
</dbReference>
<dbReference type="SUPFAM" id="SSF52833">
    <property type="entry name" value="Thioredoxin-like"/>
    <property type="match status" value="2"/>
</dbReference>
<dbReference type="AlphaFoldDB" id="A0A0K1E7J5"/>
<dbReference type="RefSeq" id="WP_050429288.1">
    <property type="nucleotide sequence ID" value="NZ_CP012159.1"/>
</dbReference>
<dbReference type="InterPro" id="IPR040079">
    <property type="entry name" value="Glutathione_S-Trfase"/>
</dbReference>
<dbReference type="PROSITE" id="PS51354">
    <property type="entry name" value="GLUTAREDOXIN_2"/>
    <property type="match status" value="2"/>
</dbReference>
<proteinExistence type="predicted"/>
<dbReference type="InterPro" id="IPR036249">
    <property type="entry name" value="Thioredoxin-like_sf"/>
</dbReference>
<feature type="domain" description="GST N-terminal" evidence="1">
    <location>
        <begin position="33"/>
        <end position="115"/>
    </location>
</feature>
<dbReference type="PROSITE" id="PS50404">
    <property type="entry name" value="GST_NTER"/>
    <property type="match status" value="2"/>
</dbReference>
<dbReference type="SFLD" id="SFLDG01202">
    <property type="entry name" value="SUF2.2"/>
    <property type="match status" value="1"/>
</dbReference>
<reference evidence="2 3" key="1">
    <citation type="submission" date="2015-07" db="EMBL/GenBank/DDBJ databases">
        <title>Genome analysis of myxobacterium Chondromyces crocatus Cm c5 reveals a high potential for natural compound synthesis and the genetic basis for the loss of fruiting body formation.</title>
        <authorList>
            <person name="Zaburannyi N."/>
            <person name="Bunk B."/>
            <person name="Maier J."/>
            <person name="Overmann J."/>
            <person name="Mueller R."/>
        </authorList>
    </citation>
    <scope>NUCLEOTIDE SEQUENCE [LARGE SCALE GENOMIC DNA]</scope>
    <source>
        <strain evidence="2 3">Cm c5</strain>
    </source>
</reference>
<name>A0A0K1E7J5_CHOCO</name>
<accession>A0A0K1E7J5</accession>
<dbReference type="Pfam" id="PF13417">
    <property type="entry name" value="GST_N_3"/>
    <property type="match status" value="2"/>
</dbReference>
<dbReference type="OrthoDB" id="9795531at2"/>
<dbReference type="STRING" id="52.CMC5_009560"/>
<dbReference type="PANTHER" id="PTHR45288">
    <property type="entry name" value="THIOREDOXIN FAMILY PROTEIN"/>
    <property type="match status" value="1"/>
</dbReference>
<feature type="domain" description="GST N-terminal" evidence="1">
    <location>
        <begin position="152"/>
        <end position="231"/>
    </location>
</feature>
<dbReference type="Proteomes" id="UP000067626">
    <property type="component" value="Chromosome"/>
</dbReference>
<organism evidence="2 3">
    <name type="scientific">Chondromyces crocatus</name>
    <dbReference type="NCBI Taxonomy" id="52"/>
    <lineage>
        <taxon>Bacteria</taxon>
        <taxon>Pseudomonadati</taxon>
        <taxon>Myxococcota</taxon>
        <taxon>Polyangia</taxon>
        <taxon>Polyangiales</taxon>
        <taxon>Polyangiaceae</taxon>
        <taxon>Chondromyces</taxon>
    </lineage>
</organism>
<dbReference type="PROSITE" id="PS00195">
    <property type="entry name" value="GLUTAREDOXIN_1"/>
    <property type="match status" value="1"/>
</dbReference>
<sequence length="231" mass="25836">MNRTLDVATSFAATLASLAGGLTVGPLGPRPEKPLELYEFERCPFCRKVREALTILDLDAIIYPCPSGGPRFRKVVEQRGGKAQFPYLVDPNTGREMYESDAIIHYLSEQYGTGKVPTLLALGPLTMARAASSSLWRLHRGRVYRTARAPEKPLELYSFEASPFCRIVREELCELEIPYLLHNVGKKSPKREAFVARGGKMQVPWLHDPNTDRSLYESADIVAYLNATYAA</sequence>
<dbReference type="InterPro" id="IPR011767">
    <property type="entry name" value="GLR_AS"/>
</dbReference>
<evidence type="ECO:0000313" key="2">
    <source>
        <dbReference type="EMBL" id="AKT36835.1"/>
    </source>
</evidence>